<dbReference type="CDD" id="cd12369">
    <property type="entry name" value="RRM4_RBM45"/>
    <property type="match status" value="1"/>
</dbReference>
<dbReference type="GO" id="GO:0003723">
    <property type="term" value="F:RNA binding"/>
    <property type="evidence" value="ECO:0007669"/>
    <property type="project" value="UniProtKB-UniRule"/>
</dbReference>
<dbReference type="CDD" id="cd12367">
    <property type="entry name" value="RRM2_RBM45"/>
    <property type="match status" value="1"/>
</dbReference>
<proteinExistence type="predicted"/>
<dbReference type="InterPro" id="IPR034206">
    <property type="entry name" value="RBM45_RRM2"/>
</dbReference>
<dbReference type="Proteomes" id="UP001177744">
    <property type="component" value="Unassembled WGS sequence"/>
</dbReference>
<sequence length="605" mass="68458">MTQTLSSWRHWRRELSVLLAQSATPATLSPAPCTSCWPNRYRMAHLMCGLGLHWIQDQDWVRLLRVARGRCRPLARSRRPRTAGQRQTLTSSGSGAPDPQRPGVRRRRRRRRAGRKPGELKATGPGSRVWGDTMDEAGSCASGGGFRPGVDSLDEPPNSRIFLVISKYTPESVLRERFSPFGEIQDIWVVRDKHTKESKGIAFIKFARSSQACRAMEEMHGRCLGPYDTKPIKVLIAQSRSSGNHRDVEDEELTRIFVMIPKSYTEEDLREKFKVYGDIEYCSIIKHKITGESKGLGYVRYLKPSQAAQAIENCDRSFRAILAEPKNKASESSEQDYYSNMRQETLGHEPRINMFPFEQQPEFSNFDKNDNRGQEAISKRLSVVSRVPFTEEQLFSIFDIVPGLEYCEVQRDPYSNYGHGVVQYFNVASAIYAKYKLHGFQYPPGNRIGVSFIDDGNNATDLLRKMATQMVAAQLASMVWNNPSQQQFLQQFGGSSGSQLPQIQTDVVLPSCKKTAPPETPVKERLFIVFNPHPLPLDVLEDIFCRFGNLIEVYLVSGKNVGYAKYADRISANDAISTLHGKILNGACYSSEHSHRMVEGRSWLL</sequence>
<dbReference type="InterPro" id="IPR052462">
    <property type="entry name" value="SLIRP/GR-RBP-like"/>
</dbReference>
<dbReference type="InterPro" id="IPR034207">
    <property type="entry name" value="RBM45_RRM3"/>
</dbReference>
<evidence type="ECO:0000259" key="4">
    <source>
        <dbReference type="PROSITE" id="PS50102"/>
    </source>
</evidence>
<keyword evidence="1 2" id="KW-0694">RNA-binding</keyword>
<organism evidence="5 6">
    <name type="scientific">Cnephaeus nilssonii</name>
    <name type="common">Northern bat</name>
    <name type="synonym">Eptesicus nilssonii</name>
    <dbReference type="NCBI Taxonomy" id="3371016"/>
    <lineage>
        <taxon>Eukaryota</taxon>
        <taxon>Metazoa</taxon>
        <taxon>Chordata</taxon>
        <taxon>Craniata</taxon>
        <taxon>Vertebrata</taxon>
        <taxon>Euteleostomi</taxon>
        <taxon>Mammalia</taxon>
        <taxon>Eutheria</taxon>
        <taxon>Laurasiatheria</taxon>
        <taxon>Chiroptera</taxon>
        <taxon>Yangochiroptera</taxon>
        <taxon>Vespertilionidae</taxon>
        <taxon>Cnephaeus</taxon>
    </lineage>
</organism>
<dbReference type="PANTHER" id="PTHR48027">
    <property type="entry name" value="HETEROGENEOUS NUCLEAR RIBONUCLEOPROTEIN 87F-RELATED"/>
    <property type="match status" value="1"/>
</dbReference>
<feature type="compositionally biased region" description="Polar residues" evidence="3">
    <location>
        <begin position="84"/>
        <end position="94"/>
    </location>
</feature>
<dbReference type="EMBL" id="JAULJE010000012">
    <property type="protein sequence ID" value="KAK1336857.1"/>
    <property type="molecule type" value="Genomic_DNA"/>
</dbReference>
<dbReference type="Gene3D" id="3.30.70.330">
    <property type="match status" value="3"/>
</dbReference>
<dbReference type="Pfam" id="PF00076">
    <property type="entry name" value="RRM_1"/>
    <property type="match status" value="4"/>
</dbReference>
<dbReference type="InterPro" id="IPR035979">
    <property type="entry name" value="RBD_domain_sf"/>
</dbReference>
<evidence type="ECO:0000313" key="6">
    <source>
        <dbReference type="Proteomes" id="UP001177744"/>
    </source>
</evidence>
<dbReference type="InterPro" id="IPR034208">
    <property type="entry name" value="RBM45_RRM4"/>
</dbReference>
<dbReference type="InterPro" id="IPR012677">
    <property type="entry name" value="Nucleotide-bd_a/b_plait_sf"/>
</dbReference>
<dbReference type="SUPFAM" id="SSF54928">
    <property type="entry name" value="RNA-binding domain, RBD"/>
    <property type="match status" value="2"/>
</dbReference>
<reference evidence="5" key="1">
    <citation type="submission" date="2023-06" db="EMBL/GenBank/DDBJ databases">
        <title>Reference genome for the Northern bat (Eptesicus nilssonii), a most northern bat species.</title>
        <authorList>
            <person name="Laine V.N."/>
            <person name="Pulliainen A.T."/>
            <person name="Lilley T.M."/>
        </authorList>
    </citation>
    <scope>NUCLEOTIDE SEQUENCE</scope>
    <source>
        <strain evidence="5">BLF_Eptnil</strain>
        <tissue evidence="5">Kidney</tissue>
    </source>
</reference>
<evidence type="ECO:0000256" key="3">
    <source>
        <dbReference type="SAM" id="MobiDB-lite"/>
    </source>
</evidence>
<dbReference type="FunFam" id="3.30.70.330:FF:000292">
    <property type="entry name" value="RNA-binding motif protein 45"/>
    <property type="match status" value="1"/>
</dbReference>
<dbReference type="FunFam" id="3.30.70.330:FF:000295">
    <property type="entry name" value="RNA-binding motif protein 45"/>
    <property type="match status" value="1"/>
</dbReference>
<dbReference type="InterPro" id="IPR000504">
    <property type="entry name" value="RRM_dom"/>
</dbReference>
<feature type="domain" description="RRM" evidence="4">
    <location>
        <begin position="524"/>
        <end position="596"/>
    </location>
</feature>
<evidence type="ECO:0000313" key="5">
    <source>
        <dbReference type="EMBL" id="KAK1336857.1"/>
    </source>
</evidence>
<protein>
    <recommendedName>
        <fullName evidence="4">RRM domain-containing protein</fullName>
    </recommendedName>
</protein>
<dbReference type="InterPro" id="IPR034203">
    <property type="entry name" value="RBM45_RRM1"/>
</dbReference>
<evidence type="ECO:0000256" key="1">
    <source>
        <dbReference type="ARBA" id="ARBA00022884"/>
    </source>
</evidence>
<dbReference type="PROSITE" id="PS50102">
    <property type="entry name" value="RRM"/>
    <property type="match status" value="3"/>
</dbReference>
<dbReference type="CDD" id="cd12368">
    <property type="entry name" value="RRM3_RBM45"/>
    <property type="match status" value="1"/>
</dbReference>
<keyword evidence="6" id="KW-1185">Reference proteome</keyword>
<feature type="region of interest" description="Disordered" evidence="3">
    <location>
        <begin position="74"/>
        <end position="134"/>
    </location>
</feature>
<feature type="domain" description="RRM" evidence="4">
    <location>
        <begin position="159"/>
        <end position="239"/>
    </location>
</feature>
<evidence type="ECO:0000256" key="2">
    <source>
        <dbReference type="PROSITE-ProRule" id="PRU00176"/>
    </source>
</evidence>
<dbReference type="SMART" id="SM00360">
    <property type="entry name" value="RRM"/>
    <property type="match status" value="4"/>
</dbReference>
<feature type="compositionally biased region" description="Basic residues" evidence="3">
    <location>
        <begin position="103"/>
        <end position="115"/>
    </location>
</feature>
<gene>
    <name evidence="5" type="ORF">QTO34_002892</name>
</gene>
<accession>A0AA40LLT8</accession>
<comment type="caution">
    <text evidence="5">The sequence shown here is derived from an EMBL/GenBank/DDBJ whole genome shotgun (WGS) entry which is preliminary data.</text>
</comment>
<feature type="domain" description="RRM" evidence="4">
    <location>
        <begin position="254"/>
        <end position="328"/>
    </location>
</feature>
<name>A0AA40LLT8_CNENI</name>
<dbReference type="CDD" id="cd12366">
    <property type="entry name" value="RRM1_RBM45"/>
    <property type="match status" value="1"/>
</dbReference>
<dbReference type="AlphaFoldDB" id="A0AA40LLT8"/>